<feature type="domain" description="FecR protein" evidence="2">
    <location>
        <begin position="84"/>
        <end position="170"/>
    </location>
</feature>
<dbReference type="RefSeq" id="WP_090173355.1">
    <property type="nucleotide sequence ID" value="NZ_FOFB01000041.1"/>
</dbReference>
<evidence type="ECO:0000313" key="3">
    <source>
        <dbReference type="EMBL" id="SER41610.1"/>
    </source>
</evidence>
<dbReference type="InterPro" id="IPR006860">
    <property type="entry name" value="FecR"/>
</dbReference>
<dbReference type="InterPro" id="IPR012373">
    <property type="entry name" value="Ferrdict_sens_TM"/>
</dbReference>
<feature type="transmembrane region" description="Helical" evidence="1">
    <location>
        <begin position="52"/>
        <end position="70"/>
    </location>
</feature>
<dbReference type="InParanoid" id="A0A1H9P098"/>
<dbReference type="Proteomes" id="UP000199021">
    <property type="component" value="Unassembled WGS sequence"/>
</dbReference>
<dbReference type="EMBL" id="FOFB01000041">
    <property type="protein sequence ID" value="SER41610.1"/>
    <property type="molecule type" value="Genomic_DNA"/>
</dbReference>
<dbReference type="OrthoDB" id="1083045at2"/>
<evidence type="ECO:0000256" key="1">
    <source>
        <dbReference type="SAM" id="Phobius"/>
    </source>
</evidence>
<name>A0A1H9P098_9BACT</name>
<dbReference type="GO" id="GO:0016989">
    <property type="term" value="F:sigma factor antagonist activity"/>
    <property type="evidence" value="ECO:0007669"/>
    <property type="project" value="TreeGrafter"/>
</dbReference>
<accession>A0A1H9P098</accession>
<gene>
    <name evidence="3" type="ORF">SAMN05444359_14121</name>
</gene>
<keyword evidence="1" id="KW-0472">Membrane</keyword>
<organism evidence="3 4">
    <name type="scientific">Neolewinella agarilytica</name>
    <dbReference type="NCBI Taxonomy" id="478744"/>
    <lineage>
        <taxon>Bacteria</taxon>
        <taxon>Pseudomonadati</taxon>
        <taxon>Bacteroidota</taxon>
        <taxon>Saprospiria</taxon>
        <taxon>Saprospirales</taxon>
        <taxon>Lewinellaceae</taxon>
        <taxon>Neolewinella</taxon>
    </lineage>
</organism>
<dbReference type="STRING" id="478744.SAMN05444359_14121"/>
<keyword evidence="1" id="KW-0812">Transmembrane</keyword>
<dbReference type="PIRSF" id="PIRSF018266">
    <property type="entry name" value="FecR"/>
    <property type="match status" value="1"/>
</dbReference>
<dbReference type="PANTHER" id="PTHR30273">
    <property type="entry name" value="PERIPLASMIC SIGNAL SENSOR AND SIGMA FACTOR ACTIVATOR FECR-RELATED"/>
    <property type="match status" value="1"/>
</dbReference>
<reference evidence="4" key="1">
    <citation type="submission" date="2016-10" db="EMBL/GenBank/DDBJ databases">
        <authorList>
            <person name="Varghese N."/>
            <person name="Submissions S."/>
        </authorList>
    </citation>
    <scope>NUCLEOTIDE SEQUENCE [LARGE SCALE GENOMIC DNA]</scope>
    <source>
        <strain evidence="4">DSM 24740</strain>
    </source>
</reference>
<dbReference type="Pfam" id="PF04773">
    <property type="entry name" value="FecR"/>
    <property type="match status" value="1"/>
</dbReference>
<evidence type="ECO:0000259" key="2">
    <source>
        <dbReference type="Pfam" id="PF04773"/>
    </source>
</evidence>
<evidence type="ECO:0000313" key="4">
    <source>
        <dbReference type="Proteomes" id="UP000199021"/>
    </source>
</evidence>
<dbReference type="AlphaFoldDB" id="A0A1H9P098"/>
<dbReference type="Gene3D" id="2.60.120.1440">
    <property type="match status" value="1"/>
</dbReference>
<keyword evidence="1" id="KW-1133">Transmembrane helix</keyword>
<sequence>MNSLSDKKIDQLVSAYGEEYTPDVEQGLQKLHARLGMEQKETTVRQLPRRRWLSVAAAILLLCSAAYFLFPGQETVVYANSGESPMEVKLVDGTVAVLQSGTTLSHDPAYNEVDRRIQLDGQAFLQVQKDKSRPFFVASTATELRVTGTAFNLRIAGEELEVEVSEGSVELTRENEKLAVTANQCGLSSKGKTLQLMEAPNLNRHAWRTGKMVFEDASLAEVLEAMRTNFGFSVKGNKGCDFPVSGSFSTDNPVAILETIAKLGGGELETSGSSGQAFRLMGICQ</sequence>
<dbReference type="PANTHER" id="PTHR30273:SF2">
    <property type="entry name" value="PROTEIN FECR"/>
    <property type="match status" value="1"/>
</dbReference>
<proteinExistence type="predicted"/>
<keyword evidence="4" id="KW-1185">Reference proteome</keyword>
<protein>
    <submittedName>
        <fullName evidence="3">FecR family protein</fullName>
    </submittedName>
</protein>